<name>A0A8T2KMJ1_9PIPI</name>
<dbReference type="InterPro" id="IPR002347">
    <property type="entry name" value="SDR_fam"/>
</dbReference>
<dbReference type="OrthoDB" id="191139at2759"/>
<protein>
    <submittedName>
        <fullName evidence="4">Uncharacterized protein</fullName>
    </submittedName>
</protein>
<proteinExistence type="inferred from homology"/>
<organism evidence="4 5">
    <name type="scientific">Hymenochirus boettgeri</name>
    <name type="common">Congo dwarf clawed frog</name>
    <dbReference type="NCBI Taxonomy" id="247094"/>
    <lineage>
        <taxon>Eukaryota</taxon>
        <taxon>Metazoa</taxon>
        <taxon>Chordata</taxon>
        <taxon>Craniata</taxon>
        <taxon>Vertebrata</taxon>
        <taxon>Euteleostomi</taxon>
        <taxon>Amphibia</taxon>
        <taxon>Batrachia</taxon>
        <taxon>Anura</taxon>
        <taxon>Pipoidea</taxon>
        <taxon>Pipidae</taxon>
        <taxon>Pipinae</taxon>
        <taxon>Hymenochirus</taxon>
    </lineage>
</organism>
<dbReference type="PANTHER" id="PTHR43157:SF64">
    <property type="entry name" value="RETINOL DEHYDROGENASE 14"/>
    <property type="match status" value="1"/>
</dbReference>
<evidence type="ECO:0000313" key="4">
    <source>
        <dbReference type="EMBL" id="KAG8455751.1"/>
    </source>
</evidence>
<evidence type="ECO:0000256" key="3">
    <source>
        <dbReference type="RuleBase" id="RU000363"/>
    </source>
</evidence>
<comment type="caution">
    <text evidence="4">The sequence shown here is derived from an EMBL/GenBank/DDBJ whole genome shotgun (WGS) entry which is preliminary data.</text>
</comment>
<dbReference type="EMBL" id="JAACNH010000001">
    <property type="protein sequence ID" value="KAG8455751.1"/>
    <property type="molecule type" value="Genomic_DNA"/>
</dbReference>
<dbReference type="GO" id="GO:0016491">
    <property type="term" value="F:oxidoreductase activity"/>
    <property type="evidence" value="ECO:0007669"/>
    <property type="project" value="UniProtKB-KW"/>
</dbReference>
<dbReference type="PRINTS" id="PR00080">
    <property type="entry name" value="SDRFAMILY"/>
</dbReference>
<dbReference type="EMBL" id="JAACNH010000001">
    <property type="protein sequence ID" value="KAG8455752.1"/>
    <property type="molecule type" value="Genomic_DNA"/>
</dbReference>
<reference evidence="4" key="1">
    <citation type="thesis" date="2020" institute="ProQuest LLC" country="789 East Eisenhower Parkway, Ann Arbor, MI, USA">
        <title>Comparative Genomics and Chromosome Evolution.</title>
        <authorList>
            <person name="Mudd A.B."/>
        </authorList>
    </citation>
    <scope>NUCLEOTIDE SEQUENCE</scope>
    <source>
        <strain evidence="4">Female2</strain>
        <tissue evidence="4">Blood</tissue>
    </source>
</reference>
<dbReference type="AlphaFoldDB" id="A0A8T2KMJ1"/>
<accession>A0A8T2KMJ1</accession>
<keyword evidence="2" id="KW-0560">Oxidoreductase</keyword>
<dbReference type="Pfam" id="PF00106">
    <property type="entry name" value="adh_short"/>
    <property type="match status" value="1"/>
</dbReference>
<evidence type="ECO:0000256" key="2">
    <source>
        <dbReference type="ARBA" id="ARBA00023002"/>
    </source>
</evidence>
<dbReference type="Proteomes" id="UP000812440">
    <property type="component" value="Chromosome 1"/>
</dbReference>
<dbReference type="PANTHER" id="PTHR43157">
    <property type="entry name" value="PHOSPHATIDYLINOSITOL-GLYCAN BIOSYNTHESIS CLASS F PROTEIN-RELATED"/>
    <property type="match status" value="1"/>
</dbReference>
<keyword evidence="5" id="KW-1185">Reference proteome</keyword>
<dbReference type="PRINTS" id="PR00081">
    <property type="entry name" value="GDHRDH"/>
</dbReference>
<dbReference type="Gene3D" id="3.40.50.720">
    <property type="entry name" value="NAD(P)-binding Rossmann-like Domain"/>
    <property type="match status" value="1"/>
</dbReference>
<dbReference type="SUPFAM" id="SSF51735">
    <property type="entry name" value="NAD(P)-binding Rossmann-fold domains"/>
    <property type="match status" value="1"/>
</dbReference>
<evidence type="ECO:0000256" key="1">
    <source>
        <dbReference type="ARBA" id="ARBA00006484"/>
    </source>
</evidence>
<sequence length="320" mass="35888">MYALITVLAALLLVLILRHLKRRRVCLDVKRLDGKTALITDGISGIGKETAIALAKRGARVIIASQDEEKGESALRQIKRESVSMNVKLVYLNMANLQCIRNFCKEFLQNEKRLDILINNAGVPALLDWTENGFSLCFGVNHLGTFLLTNLLLDMLKSCSPSRVVTVTSDVYKYQKLDFAELNYNIVPLFTYCRSKLANIYFTHELANQMERHGVTACAVHPGYVVGDWISQFSILFRIVMYVISSMFFISSQEGAQSVIHCAVSDDILKHNGGYFSDCRPCKLRSYAQDSGIAKKLWEASEIMVNLSSSNKKNIKASVQ</sequence>
<evidence type="ECO:0000313" key="5">
    <source>
        <dbReference type="Proteomes" id="UP000812440"/>
    </source>
</evidence>
<comment type="similarity">
    <text evidence="1 3">Belongs to the short-chain dehydrogenases/reductases (SDR) family.</text>
</comment>
<gene>
    <name evidence="4" type="ORF">GDO86_001807</name>
</gene>
<dbReference type="InterPro" id="IPR036291">
    <property type="entry name" value="NAD(P)-bd_dom_sf"/>
</dbReference>